<keyword evidence="1" id="KW-0472">Membrane</keyword>
<evidence type="ECO:0008006" key="4">
    <source>
        <dbReference type="Google" id="ProtNLM"/>
    </source>
</evidence>
<keyword evidence="1" id="KW-0812">Transmembrane</keyword>
<feature type="transmembrane region" description="Helical" evidence="1">
    <location>
        <begin position="77"/>
        <end position="98"/>
    </location>
</feature>
<keyword evidence="1" id="KW-1133">Transmembrane helix</keyword>
<feature type="transmembrane region" description="Helical" evidence="1">
    <location>
        <begin position="45"/>
        <end position="65"/>
    </location>
</feature>
<evidence type="ECO:0000313" key="2">
    <source>
        <dbReference type="EMBL" id="MBT0665845.1"/>
    </source>
</evidence>
<organism evidence="2 3">
    <name type="scientific">Geoanaerobacter pelophilus</name>
    <dbReference type="NCBI Taxonomy" id="60036"/>
    <lineage>
        <taxon>Bacteria</taxon>
        <taxon>Pseudomonadati</taxon>
        <taxon>Thermodesulfobacteriota</taxon>
        <taxon>Desulfuromonadia</taxon>
        <taxon>Geobacterales</taxon>
        <taxon>Geobacteraceae</taxon>
        <taxon>Geoanaerobacter</taxon>
    </lineage>
</organism>
<evidence type="ECO:0000256" key="1">
    <source>
        <dbReference type="SAM" id="Phobius"/>
    </source>
</evidence>
<dbReference type="Proteomes" id="UP000811899">
    <property type="component" value="Unassembled WGS sequence"/>
</dbReference>
<dbReference type="AlphaFoldDB" id="A0AAW4LB87"/>
<evidence type="ECO:0000313" key="3">
    <source>
        <dbReference type="Proteomes" id="UP000811899"/>
    </source>
</evidence>
<gene>
    <name evidence="2" type="ORF">KI809_16160</name>
</gene>
<feature type="transmembrane region" description="Helical" evidence="1">
    <location>
        <begin position="14"/>
        <end position="33"/>
    </location>
</feature>
<name>A0AAW4LB87_9BACT</name>
<dbReference type="EMBL" id="JAHCVJ010000007">
    <property type="protein sequence ID" value="MBT0665845.1"/>
    <property type="molecule type" value="Genomic_DNA"/>
</dbReference>
<sequence>MKRRELTEGDLDGLTFRVVIPLLLLSVVLVLQLDSEGAAGDWAIRMAYIWVAPPIVVLFCLLSYCNKRASQSIFRKAWLIVAPVLGGVLLTYGSIGYFNFANALTGSDEPVVVSGPIVKKADSSGRMGPSTYLYVHFEGREIHLSVPLKDWKSYKVGDIYSLTMYRGGFGYFYRWKLSKK</sequence>
<keyword evidence="3" id="KW-1185">Reference proteome</keyword>
<proteinExistence type="predicted"/>
<accession>A0AAW4LB87</accession>
<reference evidence="2 3" key="1">
    <citation type="submission" date="2021-05" db="EMBL/GenBank/DDBJ databases">
        <title>The draft genome of Geobacter pelophilus DSM 12255.</title>
        <authorList>
            <person name="Xu Z."/>
            <person name="Masuda Y."/>
            <person name="Itoh H."/>
            <person name="Senoo K."/>
        </authorList>
    </citation>
    <scope>NUCLEOTIDE SEQUENCE [LARGE SCALE GENOMIC DNA]</scope>
    <source>
        <strain evidence="2 3">DSM 12255</strain>
    </source>
</reference>
<comment type="caution">
    <text evidence="2">The sequence shown here is derived from an EMBL/GenBank/DDBJ whole genome shotgun (WGS) entry which is preliminary data.</text>
</comment>
<protein>
    <recommendedName>
        <fullName evidence="4">DUF2500 domain-containing protein</fullName>
    </recommendedName>
</protein>